<evidence type="ECO:0000313" key="2">
    <source>
        <dbReference type="EMBL" id="KAK3759687.1"/>
    </source>
</evidence>
<accession>A0AAE0Z0N2</accession>
<sequence length="117" mass="13800">MRVFLAMYRQWVLLQHQEGARCFPSLRMSSILYTLASHENTLLNLWSGDAYRETWSTREEVQLSMARLCSCGNMSTVKVVFLVFLLGFLLNYLVFIHFRFHAPRTLYLGKTRVIYLL</sequence>
<keyword evidence="1" id="KW-0812">Transmembrane</keyword>
<name>A0AAE0Z0N2_9GAST</name>
<comment type="caution">
    <text evidence="2">The sequence shown here is derived from an EMBL/GenBank/DDBJ whole genome shotgun (WGS) entry which is preliminary data.</text>
</comment>
<dbReference type="AlphaFoldDB" id="A0AAE0Z0N2"/>
<keyword evidence="1" id="KW-0472">Membrane</keyword>
<feature type="transmembrane region" description="Helical" evidence="1">
    <location>
        <begin position="79"/>
        <end position="100"/>
    </location>
</feature>
<evidence type="ECO:0000313" key="3">
    <source>
        <dbReference type="Proteomes" id="UP001283361"/>
    </source>
</evidence>
<dbReference type="Proteomes" id="UP001283361">
    <property type="component" value="Unassembled WGS sequence"/>
</dbReference>
<dbReference type="EMBL" id="JAWDGP010005082">
    <property type="protein sequence ID" value="KAK3759687.1"/>
    <property type="molecule type" value="Genomic_DNA"/>
</dbReference>
<keyword evidence="1" id="KW-1133">Transmembrane helix</keyword>
<protein>
    <submittedName>
        <fullName evidence="2">Uncharacterized protein</fullName>
    </submittedName>
</protein>
<evidence type="ECO:0000256" key="1">
    <source>
        <dbReference type="SAM" id="Phobius"/>
    </source>
</evidence>
<reference evidence="2" key="1">
    <citation type="journal article" date="2023" name="G3 (Bethesda)">
        <title>A reference genome for the long-term kleptoplast-retaining sea slug Elysia crispata morphotype clarki.</title>
        <authorList>
            <person name="Eastman K.E."/>
            <person name="Pendleton A.L."/>
            <person name="Shaikh M.A."/>
            <person name="Suttiyut T."/>
            <person name="Ogas R."/>
            <person name="Tomko P."/>
            <person name="Gavelis G."/>
            <person name="Widhalm J.R."/>
            <person name="Wisecaver J.H."/>
        </authorList>
    </citation>
    <scope>NUCLEOTIDE SEQUENCE</scope>
    <source>
        <strain evidence="2">ECLA1</strain>
    </source>
</reference>
<proteinExistence type="predicted"/>
<gene>
    <name evidence="2" type="ORF">RRG08_057893</name>
</gene>
<keyword evidence="3" id="KW-1185">Reference proteome</keyword>
<organism evidence="2 3">
    <name type="scientific">Elysia crispata</name>
    <name type="common">lettuce slug</name>
    <dbReference type="NCBI Taxonomy" id="231223"/>
    <lineage>
        <taxon>Eukaryota</taxon>
        <taxon>Metazoa</taxon>
        <taxon>Spiralia</taxon>
        <taxon>Lophotrochozoa</taxon>
        <taxon>Mollusca</taxon>
        <taxon>Gastropoda</taxon>
        <taxon>Heterobranchia</taxon>
        <taxon>Euthyneura</taxon>
        <taxon>Panpulmonata</taxon>
        <taxon>Sacoglossa</taxon>
        <taxon>Placobranchoidea</taxon>
        <taxon>Plakobranchidae</taxon>
        <taxon>Elysia</taxon>
    </lineage>
</organism>